<protein>
    <recommendedName>
        <fullName evidence="4">H(+)-exporting diphosphatase</fullName>
    </recommendedName>
</protein>
<dbReference type="InParanoid" id="A0A0G4GS33"/>
<dbReference type="AlphaFoldDB" id="A0A0G4GS33"/>
<dbReference type="EMBL" id="CDMY01000781">
    <property type="protein sequence ID" value="CEM33422.1"/>
    <property type="molecule type" value="Genomic_DNA"/>
</dbReference>
<keyword evidence="1" id="KW-1133">Transmembrane helix</keyword>
<dbReference type="Proteomes" id="UP000041254">
    <property type="component" value="Unassembled WGS sequence"/>
</dbReference>
<accession>A0A0G4GS33</accession>
<feature type="transmembrane region" description="Helical" evidence="1">
    <location>
        <begin position="126"/>
        <end position="147"/>
    </location>
</feature>
<evidence type="ECO:0000313" key="3">
    <source>
        <dbReference type="Proteomes" id="UP000041254"/>
    </source>
</evidence>
<feature type="transmembrane region" description="Helical" evidence="1">
    <location>
        <begin position="42"/>
        <end position="68"/>
    </location>
</feature>
<dbReference type="VEuPathDB" id="CryptoDB:Vbra_18556"/>
<proteinExistence type="predicted"/>
<name>A0A0G4GS33_VITBC</name>
<keyword evidence="3" id="KW-1185">Reference proteome</keyword>
<dbReference type="OrthoDB" id="442734at2759"/>
<feature type="transmembrane region" description="Helical" evidence="1">
    <location>
        <begin position="97"/>
        <end position="119"/>
    </location>
</feature>
<keyword evidence="1" id="KW-0812">Transmembrane</keyword>
<organism evidence="2 3">
    <name type="scientific">Vitrella brassicaformis (strain CCMP3155)</name>
    <dbReference type="NCBI Taxonomy" id="1169540"/>
    <lineage>
        <taxon>Eukaryota</taxon>
        <taxon>Sar</taxon>
        <taxon>Alveolata</taxon>
        <taxon>Colpodellida</taxon>
        <taxon>Vitrellaceae</taxon>
        <taxon>Vitrella</taxon>
    </lineage>
</organism>
<evidence type="ECO:0000256" key="1">
    <source>
        <dbReference type="SAM" id="Phobius"/>
    </source>
</evidence>
<sequence>MELDYFVSVFQALTGISSLLAGFASAGILLGVPAQNNPFLKLGFVTSTGAALGFNLLVVLIGSLVVMWGPGRALRGEGVESVSFAVEFMEVTSETCLIYFVLGLGCYFASSVFAAWILFKVQSSIFISVFFLVAAFVLIQQVGQLYLELKPPIVISGRIRGNPLRVPVDSTSSGGTYATGSEQR</sequence>
<dbReference type="PhylomeDB" id="A0A0G4GS33"/>
<feature type="transmembrane region" description="Helical" evidence="1">
    <location>
        <begin position="6"/>
        <end position="30"/>
    </location>
</feature>
<gene>
    <name evidence="2" type="ORF">Vbra_18556</name>
</gene>
<evidence type="ECO:0008006" key="4">
    <source>
        <dbReference type="Google" id="ProtNLM"/>
    </source>
</evidence>
<keyword evidence="1" id="KW-0472">Membrane</keyword>
<evidence type="ECO:0000313" key="2">
    <source>
        <dbReference type="EMBL" id="CEM33422.1"/>
    </source>
</evidence>
<reference evidence="2 3" key="1">
    <citation type="submission" date="2014-11" db="EMBL/GenBank/DDBJ databases">
        <authorList>
            <person name="Zhu J."/>
            <person name="Qi W."/>
            <person name="Song R."/>
        </authorList>
    </citation>
    <scope>NUCLEOTIDE SEQUENCE [LARGE SCALE GENOMIC DNA]</scope>
</reference>